<evidence type="ECO:0000256" key="1">
    <source>
        <dbReference type="ARBA" id="ARBA00022679"/>
    </source>
</evidence>
<accession>A0AAN0IPW5</accession>
<dbReference type="Gene3D" id="3.30.1330.10">
    <property type="entry name" value="PurM-like, N-terminal domain"/>
    <property type="match status" value="1"/>
</dbReference>
<keyword evidence="7" id="KW-1185">Reference proteome</keyword>
<dbReference type="Pfam" id="PF02769">
    <property type="entry name" value="AIRS_C"/>
    <property type="match status" value="1"/>
</dbReference>
<dbReference type="InterPro" id="IPR036921">
    <property type="entry name" value="PurM-like_N_sf"/>
</dbReference>
<dbReference type="PIRSF" id="PIRSF036407">
    <property type="entry name" value="Selenphspht_syn"/>
    <property type="match status" value="1"/>
</dbReference>
<dbReference type="InterPro" id="IPR016188">
    <property type="entry name" value="PurM-like_N"/>
</dbReference>
<dbReference type="AlphaFoldDB" id="A0AAN0IPW5"/>
<evidence type="ECO:0000256" key="2">
    <source>
        <dbReference type="ARBA" id="ARBA00022741"/>
    </source>
</evidence>
<evidence type="ECO:0000313" key="7">
    <source>
        <dbReference type="Proteomes" id="UP000007879"/>
    </source>
</evidence>
<sequence>MSEVSLFDPVRNGLDKNFRLTNCTKLKGCGCKVPQEDLMKLLEGLGQPDGEGMGIGLDSCVMKTKIKGVFLIQTTDFFYPLVNDPYMQGKIACANVLSDLYAMGVEHCDNMLMLLGVSSQLSKKEKDVVTPLIIKGFNDLCIEAGTSCNGGQTVINPWFIIGGVASAVTMKEKFIMPDQAIAGDVLVLTKPLGTQIAVNAHQWIETQQWEEFESLVTKEQIKSAYLAAMYSMARLNKTGAKLMHKYGAHGATDVTGFGILGHIQNLARAQKESVSFVIHSLPILDHMDVVASKAADNGLNFKLREGFSAETSGGLVVILSKDKAELFCKEIEEIDKVPAWIIGDVVPGSREASISPDMKVINVLHNNTL</sequence>
<evidence type="ECO:0000313" key="6">
    <source>
        <dbReference type="EnsemblMetazoa" id="XP_011406910.2"/>
    </source>
</evidence>
<evidence type="ECO:0008006" key="8">
    <source>
        <dbReference type="Google" id="ProtNLM"/>
    </source>
</evidence>
<dbReference type="GO" id="GO:0005737">
    <property type="term" value="C:cytoplasm"/>
    <property type="evidence" value="ECO:0007669"/>
    <property type="project" value="TreeGrafter"/>
</dbReference>
<keyword evidence="2" id="KW-0547">Nucleotide-binding</keyword>
<dbReference type="SUPFAM" id="SSF56042">
    <property type="entry name" value="PurM C-terminal domain-like"/>
    <property type="match status" value="1"/>
</dbReference>
<evidence type="ECO:0000256" key="4">
    <source>
        <dbReference type="ARBA" id="ARBA00022840"/>
    </source>
</evidence>
<dbReference type="Pfam" id="PF00586">
    <property type="entry name" value="AIRS"/>
    <property type="match status" value="1"/>
</dbReference>
<proteinExistence type="predicted"/>
<dbReference type="Proteomes" id="UP000007879">
    <property type="component" value="Unassembled WGS sequence"/>
</dbReference>
<dbReference type="GO" id="GO:0005524">
    <property type="term" value="F:ATP binding"/>
    <property type="evidence" value="ECO:0007669"/>
    <property type="project" value="UniProtKB-KW"/>
</dbReference>
<reference evidence="6" key="2">
    <citation type="submission" date="2024-06" db="UniProtKB">
        <authorList>
            <consortium name="EnsemblMetazoa"/>
        </authorList>
    </citation>
    <scope>IDENTIFICATION</scope>
</reference>
<dbReference type="NCBIfam" id="TIGR00476">
    <property type="entry name" value="selD"/>
    <property type="match status" value="1"/>
</dbReference>
<dbReference type="RefSeq" id="XP_011406910.2">
    <property type="nucleotide sequence ID" value="XM_011408608.2"/>
</dbReference>
<dbReference type="SUPFAM" id="SSF55326">
    <property type="entry name" value="PurM N-terminal domain-like"/>
    <property type="match status" value="1"/>
</dbReference>
<dbReference type="GeneID" id="100641994"/>
<dbReference type="CDD" id="cd02195">
    <property type="entry name" value="SelD"/>
    <property type="match status" value="1"/>
</dbReference>
<dbReference type="PANTHER" id="PTHR10256">
    <property type="entry name" value="SELENIDE, WATER DIKINASE"/>
    <property type="match status" value="1"/>
</dbReference>
<keyword evidence="3" id="KW-0418">Kinase</keyword>
<keyword evidence="5" id="KW-0711">Selenium</keyword>
<dbReference type="InterPro" id="IPR010918">
    <property type="entry name" value="PurM-like_C_dom"/>
</dbReference>
<evidence type="ECO:0000256" key="3">
    <source>
        <dbReference type="ARBA" id="ARBA00022777"/>
    </source>
</evidence>
<keyword evidence="1" id="KW-0808">Transferase</keyword>
<dbReference type="GO" id="GO:0004756">
    <property type="term" value="F:selenide, water dikinase activity"/>
    <property type="evidence" value="ECO:0007669"/>
    <property type="project" value="TreeGrafter"/>
</dbReference>
<dbReference type="InterPro" id="IPR036676">
    <property type="entry name" value="PurM-like_C_sf"/>
</dbReference>
<organism evidence="6 7">
    <name type="scientific">Amphimedon queenslandica</name>
    <name type="common">Sponge</name>
    <dbReference type="NCBI Taxonomy" id="400682"/>
    <lineage>
        <taxon>Eukaryota</taxon>
        <taxon>Metazoa</taxon>
        <taxon>Porifera</taxon>
        <taxon>Demospongiae</taxon>
        <taxon>Heteroscleromorpha</taxon>
        <taxon>Haplosclerida</taxon>
        <taxon>Niphatidae</taxon>
        <taxon>Amphimedon</taxon>
    </lineage>
</organism>
<reference evidence="7" key="1">
    <citation type="journal article" date="2010" name="Nature">
        <title>The Amphimedon queenslandica genome and the evolution of animal complexity.</title>
        <authorList>
            <person name="Srivastava M."/>
            <person name="Simakov O."/>
            <person name="Chapman J."/>
            <person name="Fahey B."/>
            <person name="Gauthier M.E."/>
            <person name="Mitros T."/>
            <person name="Richards G.S."/>
            <person name="Conaco C."/>
            <person name="Dacre M."/>
            <person name="Hellsten U."/>
            <person name="Larroux C."/>
            <person name="Putnam N.H."/>
            <person name="Stanke M."/>
            <person name="Adamska M."/>
            <person name="Darling A."/>
            <person name="Degnan S.M."/>
            <person name="Oakley T.H."/>
            <person name="Plachetzki D.C."/>
            <person name="Zhai Y."/>
            <person name="Adamski M."/>
            <person name="Calcino A."/>
            <person name="Cummins S.F."/>
            <person name="Goodstein D.M."/>
            <person name="Harris C."/>
            <person name="Jackson D.J."/>
            <person name="Leys S.P."/>
            <person name="Shu S."/>
            <person name="Woodcroft B.J."/>
            <person name="Vervoort M."/>
            <person name="Kosik K.S."/>
            <person name="Manning G."/>
            <person name="Degnan B.M."/>
            <person name="Rokhsar D.S."/>
        </authorList>
    </citation>
    <scope>NUCLEOTIDE SEQUENCE [LARGE SCALE GENOMIC DNA]</scope>
</reference>
<dbReference type="EnsemblMetazoa" id="XM_011408608.2">
    <property type="protein sequence ID" value="XP_011406910.2"/>
    <property type="gene ID" value="LOC100641994"/>
</dbReference>
<dbReference type="InterPro" id="IPR004536">
    <property type="entry name" value="SPS/SelD"/>
</dbReference>
<dbReference type="GO" id="GO:0016260">
    <property type="term" value="P:selenocysteine biosynthetic process"/>
    <property type="evidence" value="ECO:0007669"/>
    <property type="project" value="TreeGrafter"/>
</dbReference>
<dbReference type="Gene3D" id="3.90.650.10">
    <property type="entry name" value="PurM-like C-terminal domain"/>
    <property type="match status" value="1"/>
</dbReference>
<protein>
    <recommendedName>
        <fullName evidence="8">Selenide, water dikinase</fullName>
    </recommendedName>
</protein>
<name>A0AAN0IPW5_AMPQE</name>
<keyword evidence="4" id="KW-0067">ATP-binding</keyword>
<evidence type="ECO:0000256" key="5">
    <source>
        <dbReference type="ARBA" id="ARBA00023266"/>
    </source>
</evidence>
<dbReference type="PANTHER" id="PTHR10256:SF0">
    <property type="entry name" value="INACTIVE SELENIDE, WATER DIKINASE-LIKE PROTEIN-RELATED"/>
    <property type="match status" value="1"/>
</dbReference>